<evidence type="ECO:0000259" key="2">
    <source>
        <dbReference type="Pfam" id="PF12697"/>
    </source>
</evidence>
<gene>
    <name evidence="3" type="ORF">Lmor_2021</name>
    <name evidence="4" type="ORF">NCTC12239_00761</name>
</gene>
<evidence type="ECO:0000313" key="6">
    <source>
        <dbReference type="Proteomes" id="UP000254040"/>
    </source>
</evidence>
<name>A0A378JT72_9GAMM</name>
<dbReference type="SUPFAM" id="SSF53474">
    <property type="entry name" value="alpha/beta-Hydrolases"/>
    <property type="match status" value="1"/>
</dbReference>
<protein>
    <submittedName>
        <fullName evidence="4">Dipeptidyl aminopeptidase/acylaminoacyl peptidase</fullName>
        <ecNumber evidence="4">3.7.1.-</ecNumber>
    </submittedName>
</protein>
<dbReference type="RefSeq" id="WP_238584754.1">
    <property type="nucleotide sequence ID" value="NZ_LNYN01000025.1"/>
</dbReference>
<dbReference type="EC" id="3.7.1.-" evidence="4"/>
<comment type="similarity">
    <text evidence="1">Belongs to the AB hydrolase superfamily. FUS2 hydrolase family.</text>
</comment>
<dbReference type="Gene3D" id="3.40.50.1820">
    <property type="entry name" value="alpha/beta hydrolase"/>
    <property type="match status" value="1"/>
</dbReference>
<dbReference type="PANTHER" id="PTHR22946">
    <property type="entry name" value="DIENELACTONE HYDROLASE DOMAIN-CONTAINING PROTEIN-RELATED"/>
    <property type="match status" value="1"/>
</dbReference>
<keyword evidence="4" id="KW-0031">Aminopeptidase</keyword>
<dbReference type="Proteomes" id="UP000254040">
    <property type="component" value="Unassembled WGS sequence"/>
</dbReference>
<dbReference type="Pfam" id="PF12697">
    <property type="entry name" value="Abhydrolase_6"/>
    <property type="match status" value="1"/>
</dbReference>
<keyword evidence="4" id="KW-0378">Hydrolase</keyword>
<dbReference type="InterPro" id="IPR000073">
    <property type="entry name" value="AB_hydrolase_1"/>
</dbReference>
<evidence type="ECO:0000313" key="3">
    <source>
        <dbReference type="EMBL" id="KTD33470.1"/>
    </source>
</evidence>
<dbReference type="AlphaFoldDB" id="A0A378JT72"/>
<accession>A0A378JT72</accession>
<dbReference type="GO" id="GO:0004177">
    <property type="term" value="F:aminopeptidase activity"/>
    <property type="evidence" value="ECO:0007669"/>
    <property type="project" value="UniProtKB-KW"/>
</dbReference>
<organism evidence="4 6">
    <name type="scientific">Legionella moravica</name>
    <dbReference type="NCBI Taxonomy" id="39962"/>
    <lineage>
        <taxon>Bacteria</taxon>
        <taxon>Pseudomonadati</taxon>
        <taxon>Pseudomonadota</taxon>
        <taxon>Gammaproteobacteria</taxon>
        <taxon>Legionellales</taxon>
        <taxon>Legionellaceae</taxon>
        <taxon>Legionella</taxon>
    </lineage>
</organism>
<dbReference type="Gene3D" id="1.20.1440.110">
    <property type="entry name" value="acylaminoacyl peptidase"/>
    <property type="match status" value="1"/>
</dbReference>
<evidence type="ECO:0000313" key="5">
    <source>
        <dbReference type="Proteomes" id="UP000054985"/>
    </source>
</evidence>
<reference evidence="3 5" key="1">
    <citation type="submission" date="2015-11" db="EMBL/GenBank/DDBJ databases">
        <title>Genomic analysis of 38 Legionella species identifies large and diverse effector repertoires.</title>
        <authorList>
            <person name="Burstein D."/>
            <person name="Amaro F."/>
            <person name="Zusman T."/>
            <person name="Lifshitz Z."/>
            <person name="Cohen O."/>
            <person name="Gilbert J.A."/>
            <person name="Pupko T."/>
            <person name="Shuman H.A."/>
            <person name="Segal G."/>
        </authorList>
    </citation>
    <scope>NUCLEOTIDE SEQUENCE [LARGE SCALE GENOMIC DNA]</scope>
    <source>
        <strain evidence="3 5">ATCC 43877</strain>
    </source>
</reference>
<dbReference type="EMBL" id="LNYN01000025">
    <property type="protein sequence ID" value="KTD33470.1"/>
    <property type="molecule type" value="Genomic_DNA"/>
</dbReference>
<reference evidence="4 6" key="2">
    <citation type="submission" date="2018-06" db="EMBL/GenBank/DDBJ databases">
        <authorList>
            <consortium name="Pathogen Informatics"/>
            <person name="Doyle S."/>
        </authorList>
    </citation>
    <scope>NUCLEOTIDE SEQUENCE [LARGE SCALE GENOMIC DNA]</scope>
    <source>
        <strain evidence="4 6">NCTC12239</strain>
    </source>
</reference>
<feature type="domain" description="AB hydrolase-1" evidence="2">
    <location>
        <begin position="170"/>
        <end position="374"/>
    </location>
</feature>
<proteinExistence type="inferred from homology"/>
<dbReference type="EMBL" id="UGOG01000001">
    <property type="protein sequence ID" value="STX61843.1"/>
    <property type="molecule type" value="Genomic_DNA"/>
</dbReference>
<dbReference type="STRING" id="39962.Lmor_2021"/>
<dbReference type="PANTHER" id="PTHR22946:SF12">
    <property type="entry name" value="CONIDIAL PIGMENT BIOSYNTHESIS PROTEIN AYG1 (AFU_ORTHOLOGUE AFUA_2G17550)"/>
    <property type="match status" value="1"/>
</dbReference>
<keyword evidence="4" id="KW-0645">Protease</keyword>
<dbReference type="InterPro" id="IPR029058">
    <property type="entry name" value="AB_hydrolase_fold"/>
</dbReference>
<dbReference type="InterPro" id="IPR050261">
    <property type="entry name" value="FrsA_esterase"/>
</dbReference>
<evidence type="ECO:0000256" key="1">
    <source>
        <dbReference type="ARBA" id="ARBA00038115"/>
    </source>
</evidence>
<evidence type="ECO:0000313" key="4">
    <source>
        <dbReference type="EMBL" id="STX61843.1"/>
    </source>
</evidence>
<keyword evidence="5" id="KW-1185">Reference proteome</keyword>
<dbReference type="Proteomes" id="UP000054985">
    <property type="component" value="Unassembled WGS sequence"/>
</dbReference>
<sequence>MQSELQNVGVSAMTANYYDFYQKNPVFSSEFYSQFIRTLGKTHAQCADIGECFVTLHQIKDKEFNSWYKAWHDMAETVAEMGKESEQSGHVYSAGKAFLRAAEYHRASEFFLRANLEDPRIMVIYDQLQSCYERALHHLHPNAIKVRVPFDHHSLDGYYFTTPNTPKATLLIPGGYDSTVEEQYPLVNAALSRGYDVLTFDGPGQGHVLRRYGLTMRPDFEKACSPILNWMDINARNHRYIGIGRSFGGYLVPRAACSEQRLSGLICDPAQMNLGTNLQKMLNPEVLDWLNTGNKEQVDLFFSAQFSKDPMKAFYFYSRMSAHGLHSVFDYLNCLKEYTFEDHIEGIRCPTLVCDNPHDRIASSSKAFYDALTCEKTYVVFSAQTGAGSHCEVDASAQFERIIFDWLDEHCTI</sequence>